<comment type="caution">
    <text evidence="1">The sequence shown here is derived from an EMBL/GenBank/DDBJ whole genome shotgun (WGS) entry which is preliminary data.</text>
</comment>
<dbReference type="RefSeq" id="WP_198467703.1">
    <property type="nucleotide sequence ID" value="NZ_JAEFDC010000020.1"/>
</dbReference>
<organism evidence="1 2">
    <name type="scientific">Capnocytophaga periodontitidis</name>
    <dbReference type="NCBI Taxonomy" id="2795027"/>
    <lineage>
        <taxon>Bacteria</taxon>
        <taxon>Pseudomonadati</taxon>
        <taxon>Bacteroidota</taxon>
        <taxon>Flavobacteriia</taxon>
        <taxon>Flavobacteriales</taxon>
        <taxon>Flavobacteriaceae</taxon>
        <taxon>Capnocytophaga</taxon>
    </lineage>
</organism>
<accession>A0ABS0SR25</accession>
<evidence type="ECO:0008006" key="3">
    <source>
        <dbReference type="Google" id="ProtNLM"/>
    </source>
</evidence>
<dbReference type="Proteomes" id="UP000641139">
    <property type="component" value="Unassembled WGS sequence"/>
</dbReference>
<dbReference type="EMBL" id="JAEFDC010000020">
    <property type="protein sequence ID" value="MBI1648145.1"/>
    <property type="molecule type" value="Genomic_DNA"/>
</dbReference>
<proteinExistence type="predicted"/>
<reference evidence="1 2" key="1">
    <citation type="journal article" date="2021" name="Int. J. Syst. Evol. Microbiol.">
        <title>Capnocytophaga periodontitidis sp. nov., isolated from subgingival plaque of periodontitis patient.</title>
        <authorList>
            <person name="Zhang Y."/>
            <person name="Qiao D."/>
            <person name="Shi W."/>
            <person name="Wu D."/>
            <person name="Cai M."/>
        </authorList>
    </citation>
    <scope>NUCLEOTIDE SEQUENCE [LARGE SCALE GENOMIC DNA]</scope>
    <source>
        <strain evidence="1 2">051621</strain>
    </source>
</reference>
<keyword evidence="2" id="KW-1185">Reference proteome</keyword>
<sequence>MINYKSLLIDRIESILYVTTNLKTNNALGWIGGNPPEYFDNHLISKENNNYSFYLSLLNPFDEERMISIFIPDYDSYLEHAIYPDCSIKVFEHPTTQESELSNLKSSFMIDKKYIVESRICNTNEAINIPYLIKFGGTPDFIQQKEYYYKNLDKDAFKFLFQIDEGGYPDGLIKGNYPFSFGGVYIYANITQNSFSNPIAGFWQYT</sequence>
<evidence type="ECO:0000313" key="1">
    <source>
        <dbReference type="EMBL" id="MBI1648145.1"/>
    </source>
</evidence>
<gene>
    <name evidence="1" type="ORF">I7X30_13920</name>
</gene>
<name>A0ABS0SR25_9FLAO</name>
<evidence type="ECO:0000313" key="2">
    <source>
        <dbReference type="Proteomes" id="UP000641139"/>
    </source>
</evidence>
<protein>
    <recommendedName>
        <fullName evidence="3">DUF1963 domain-containing protein</fullName>
    </recommendedName>
</protein>